<name>A0ABY1KSB8_9FLAO</name>
<accession>A0ABY1KSB8</accession>
<evidence type="ECO:0000313" key="2">
    <source>
        <dbReference type="Proteomes" id="UP000185728"/>
    </source>
</evidence>
<dbReference type="RefSeq" id="WP_076455302.1">
    <property type="nucleotide sequence ID" value="NZ_FTOB01000003.1"/>
</dbReference>
<organism evidence="1 2">
    <name type="scientific">Zobellia uliginosa</name>
    <dbReference type="NCBI Taxonomy" id="143224"/>
    <lineage>
        <taxon>Bacteria</taxon>
        <taxon>Pseudomonadati</taxon>
        <taxon>Bacteroidota</taxon>
        <taxon>Flavobacteriia</taxon>
        <taxon>Flavobacteriales</taxon>
        <taxon>Flavobacteriaceae</taxon>
        <taxon>Zobellia</taxon>
    </lineage>
</organism>
<dbReference type="Proteomes" id="UP000185728">
    <property type="component" value="Unassembled WGS sequence"/>
</dbReference>
<reference evidence="1 2" key="1">
    <citation type="submission" date="2017-01" db="EMBL/GenBank/DDBJ databases">
        <authorList>
            <person name="Varghese N."/>
            <person name="Submissions S."/>
        </authorList>
    </citation>
    <scope>NUCLEOTIDE SEQUENCE [LARGE SCALE GENOMIC DNA]</scope>
    <source>
        <strain evidence="1 2">DSM 2061</strain>
    </source>
</reference>
<dbReference type="EMBL" id="FTOB01000003">
    <property type="protein sequence ID" value="SIS71239.1"/>
    <property type="molecule type" value="Genomic_DNA"/>
</dbReference>
<sequence>MKYVFFIALVFYTFLSFGQVKIGDNISSIDEASILELDSQTKAFVPTRITNTQMNAMTPLKGALVYNTDHDCIFAFDGVTWKNLCNSGVVVTTASSSPINNFAGDVWIEESSHKVHIWNGFEWILTNTNPTSGDGPPSSVTMNTPLAGDIYVDRSSGNIFAYNGSLWIENGIYSVENGLTISSSNSIELGGTLRRPTVITTNAGNTLAIEGLSEAADNNVRILTVDETTGVLHSAAPNTFLQREELTIIAVDGQQEFTTPLAITDSKKIAVYRNGIKIDFDALGVNLIKLEANVICYENDEIRIVQFF</sequence>
<protein>
    <recommendedName>
        <fullName evidence="3">Bulb-type lectin domain-containing protein</fullName>
    </recommendedName>
</protein>
<proteinExistence type="predicted"/>
<evidence type="ECO:0008006" key="3">
    <source>
        <dbReference type="Google" id="ProtNLM"/>
    </source>
</evidence>
<evidence type="ECO:0000313" key="1">
    <source>
        <dbReference type="EMBL" id="SIS71239.1"/>
    </source>
</evidence>
<keyword evidence="2" id="KW-1185">Reference proteome</keyword>
<gene>
    <name evidence="1" type="ORF">SAMN05421766_103550</name>
</gene>
<comment type="caution">
    <text evidence="1">The sequence shown here is derived from an EMBL/GenBank/DDBJ whole genome shotgun (WGS) entry which is preliminary data.</text>
</comment>